<dbReference type="GO" id="GO:0046872">
    <property type="term" value="F:metal ion binding"/>
    <property type="evidence" value="ECO:0007669"/>
    <property type="project" value="UniProtKB-KW"/>
</dbReference>
<dbReference type="Pfam" id="PF00459">
    <property type="entry name" value="Inositol_P"/>
    <property type="match status" value="1"/>
</dbReference>
<dbReference type="PRINTS" id="PR00377">
    <property type="entry name" value="IMPHPHTASES"/>
</dbReference>
<feature type="binding site" evidence="1">
    <location>
        <position position="70"/>
    </location>
    <ligand>
        <name>Mg(2+)</name>
        <dbReference type="ChEBI" id="CHEBI:18420"/>
        <label>1</label>
        <note>catalytic</note>
    </ligand>
</feature>
<dbReference type="PANTHER" id="PTHR20854:SF4">
    <property type="entry name" value="INOSITOL-1-MONOPHOSPHATASE-RELATED"/>
    <property type="match status" value="1"/>
</dbReference>
<dbReference type="AlphaFoldDB" id="A0A923E2S7"/>
<evidence type="ECO:0000256" key="1">
    <source>
        <dbReference type="PIRSR" id="PIRSR600760-2"/>
    </source>
</evidence>
<dbReference type="GO" id="GO:0006020">
    <property type="term" value="P:inositol metabolic process"/>
    <property type="evidence" value="ECO:0007669"/>
    <property type="project" value="TreeGrafter"/>
</dbReference>
<protein>
    <submittedName>
        <fullName evidence="2">Myo-inositol-1(Or 4)-monophosphatase</fullName>
        <ecNumber evidence="2">3.1.3.25</ecNumber>
    </submittedName>
</protein>
<keyword evidence="2" id="KW-0378">Hydrolase</keyword>
<dbReference type="SUPFAM" id="SSF56655">
    <property type="entry name" value="Carbohydrate phosphatase"/>
    <property type="match status" value="1"/>
</dbReference>
<dbReference type="Proteomes" id="UP000617426">
    <property type="component" value="Unassembled WGS sequence"/>
</dbReference>
<dbReference type="EMBL" id="JACHMK010000001">
    <property type="protein sequence ID" value="MBB6334946.1"/>
    <property type="molecule type" value="Genomic_DNA"/>
</dbReference>
<keyword evidence="3" id="KW-1185">Reference proteome</keyword>
<evidence type="ECO:0000313" key="3">
    <source>
        <dbReference type="Proteomes" id="UP000617426"/>
    </source>
</evidence>
<feature type="binding site" evidence="1">
    <location>
        <position position="89"/>
    </location>
    <ligand>
        <name>Mg(2+)</name>
        <dbReference type="ChEBI" id="CHEBI:18420"/>
        <label>1</label>
        <note>catalytic</note>
    </ligand>
</feature>
<keyword evidence="1" id="KW-0479">Metal-binding</keyword>
<accession>A0A923E2S7</accession>
<dbReference type="RefSeq" id="WP_184453027.1">
    <property type="nucleotide sequence ID" value="NZ_JACHMK010000001.1"/>
</dbReference>
<name>A0A923E2S7_9ACTO</name>
<sequence>MRRVARASDAEIAIMAAKEASRVLLEREGAPHERIFKGGGDFATEADVAAERAALALLRECRPDDAVIAEESGWSGPREAERVWMLDPLCGTLNYASRTGPYGVNVALTKGDEVLAAAVSEPLYDRVIWTDGSAVLIGCGDEEAPASPSPESRVVEILMDAQDPDARGFSLARFWRSSAFDTLNPRYVGTGISLAWVAAGLRAGFVIAGDRAASVHFSAGIGLCRAAGCIMSGLMGEDLHLANSGIVCAADGRTYDALMNGIGEQFQSGPVDPPVR</sequence>
<dbReference type="GO" id="GO:0008934">
    <property type="term" value="F:inositol monophosphate 1-phosphatase activity"/>
    <property type="evidence" value="ECO:0007669"/>
    <property type="project" value="TreeGrafter"/>
</dbReference>
<keyword evidence="1" id="KW-0460">Magnesium</keyword>
<dbReference type="CDD" id="cd01637">
    <property type="entry name" value="IMPase_like"/>
    <property type="match status" value="1"/>
</dbReference>
<dbReference type="Gene3D" id="3.30.540.10">
    <property type="entry name" value="Fructose-1,6-Bisphosphatase, subunit A, domain 1"/>
    <property type="match status" value="1"/>
</dbReference>
<proteinExistence type="predicted"/>
<dbReference type="Gene3D" id="3.40.190.80">
    <property type="match status" value="1"/>
</dbReference>
<dbReference type="PANTHER" id="PTHR20854">
    <property type="entry name" value="INOSITOL MONOPHOSPHATASE"/>
    <property type="match status" value="1"/>
</dbReference>
<dbReference type="InterPro" id="IPR000760">
    <property type="entry name" value="Inositol_monophosphatase-like"/>
</dbReference>
<comment type="caution">
    <text evidence="2">The sequence shown here is derived from an EMBL/GenBank/DDBJ whole genome shotgun (WGS) entry which is preliminary data.</text>
</comment>
<organism evidence="2 3">
    <name type="scientific">Schaalia hyovaginalis</name>
    <dbReference type="NCBI Taxonomy" id="29316"/>
    <lineage>
        <taxon>Bacteria</taxon>
        <taxon>Bacillati</taxon>
        <taxon>Actinomycetota</taxon>
        <taxon>Actinomycetes</taxon>
        <taxon>Actinomycetales</taxon>
        <taxon>Actinomycetaceae</taxon>
        <taxon>Schaalia</taxon>
    </lineage>
</organism>
<reference evidence="2" key="1">
    <citation type="submission" date="2020-08" db="EMBL/GenBank/DDBJ databases">
        <title>Sequencing the genomes of 1000 actinobacteria strains.</title>
        <authorList>
            <person name="Klenk H.-P."/>
        </authorList>
    </citation>
    <scope>NUCLEOTIDE SEQUENCE</scope>
    <source>
        <strain evidence="2">DSM 10695</strain>
    </source>
</reference>
<evidence type="ECO:0000313" key="2">
    <source>
        <dbReference type="EMBL" id="MBB6334946.1"/>
    </source>
</evidence>
<dbReference type="GO" id="GO:0007165">
    <property type="term" value="P:signal transduction"/>
    <property type="evidence" value="ECO:0007669"/>
    <property type="project" value="TreeGrafter"/>
</dbReference>
<gene>
    <name evidence="2" type="ORF">HD592_001511</name>
</gene>
<feature type="binding site" evidence="1">
    <location>
        <position position="87"/>
    </location>
    <ligand>
        <name>Mg(2+)</name>
        <dbReference type="ChEBI" id="CHEBI:18420"/>
        <label>1</label>
        <note>catalytic</note>
    </ligand>
</feature>
<dbReference type="EC" id="3.1.3.25" evidence="2"/>
<comment type="cofactor">
    <cofactor evidence="1">
        <name>Mg(2+)</name>
        <dbReference type="ChEBI" id="CHEBI:18420"/>
    </cofactor>
</comment>